<keyword evidence="3" id="KW-1185">Reference proteome</keyword>
<dbReference type="EMBL" id="CAJOBC010085473">
    <property type="protein sequence ID" value="CAF4331484.1"/>
    <property type="molecule type" value="Genomic_DNA"/>
</dbReference>
<feature type="non-terminal residue" evidence="1">
    <location>
        <position position="1"/>
    </location>
</feature>
<dbReference type="Proteomes" id="UP000681722">
    <property type="component" value="Unassembled WGS sequence"/>
</dbReference>
<dbReference type="EMBL" id="CAJNOQ010020015">
    <property type="protein sequence ID" value="CAF1461273.1"/>
    <property type="molecule type" value="Genomic_DNA"/>
</dbReference>
<name>A0A815QBY2_9BILA</name>
<reference evidence="1" key="1">
    <citation type="submission" date="2021-02" db="EMBL/GenBank/DDBJ databases">
        <authorList>
            <person name="Nowell W R."/>
        </authorList>
    </citation>
    <scope>NUCLEOTIDE SEQUENCE</scope>
</reference>
<gene>
    <name evidence="1" type="ORF">GPM918_LOCUS35090</name>
    <name evidence="2" type="ORF">SRO942_LOCUS35804</name>
</gene>
<evidence type="ECO:0000313" key="1">
    <source>
        <dbReference type="EMBL" id="CAF1461273.1"/>
    </source>
</evidence>
<dbReference type="AlphaFoldDB" id="A0A815QBY2"/>
<protein>
    <submittedName>
        <fullName evidence="1">Uncharacterized protein</fullName>
    </submittedName>
</protein>
<proteinExistence type="predicted"/>
<accession>A0A815QBY2</accession>
<evidence type="ECO:0000313" key="2">
    <source>
        <dbReference type="EMBL" id="CAF4331484.1"/>
    </source>
</evidence>
<organism evidence="1 3">
    <name type="scientific">Didymodactylos carnosus</name>
    <dbReference type="NCBI Taxonomy" id="1234261"/>
    <lineage>
        <taxon>Eukaryota</taxon>
        <taxon>Metazoa</taxon>
        <taxon>Spiralia</taxon>
        <taxon>Gnathifera</taxon>
        <taxon>Rotifera</taxon>
        <taxon>Eurotatoria</taxon>
        <taxon>Bdelloidea</taxon>
        <taxon>Philodinida</taxon>
        <taxon>Philodinidae</taxon>
        <taxon>Didymodactylos</taxon>
    </lineage>
</organism>
<comment type="caution">
    <text evidence="1">The sequence shown here is derived from an EMBL/GenBank/DDBJ whole genome shotgun (WGS) entry which is preliminary data.</text>
</comment>
<evidence type="ECO:0000313" key="3">
    <source>
        <dbReference type="Proteomes" id="UP000663829"/>
    </source>
</evidence>
<sequence>MAVWKNPKRHLLLTQKFYKKVYVLISDPTIVVVQYVGDEQMALPSTKTPAVILQEIDRRVEHELARSIYQSL</sequence>
<dbReference type="Proteomes" id="UP000663829">
    <property type="component" value="Unassembled WGS sequence"/>
</dbReference>